<feature type="non-terminal residue" evidence="1">
    <location>
        <position position="1"/>
    </location>
</feature>
<organism evidence="1">
    <name type="scientific">marine sediment metagenome</name>
    <dbReference type="NCBI Taxonomy" id="412755"/>
    <lineage>
        <taxon>unclassified sequences</taxon>
        <taxon>metagenomes</taxon>
        <taxon>ecological metagenomes</taxon>
    </lineage>
</organism>
<comment type="caution">
    <text evidence="1">The sequence shown here is derived from an EMBL/GenBank/DDBJ whole genome shotgun (WGS) entry which is preliminary data.</text>
</comment>
<reference evidence="1" key="1">
    <citation type="journal article" date="2014" name="Front. Microbiol.">
        <title>High frequency of phylogenetically diverse reductive dehalogenase-homologous genes in deep subseafloor sedimentary metagenomes.</title>
        <authorList>
            <person name="Kawai M."/>
            <person name="Futagami T."/>
            <person name="Toyoda A."/>
            <person name="Takaki Y."/>
            <person name="Nishi S."/>
            <person name="Hori S."/>
            <person name="Arai W."/>
            <person name="Tsubouchi T."/>
            <person name="Morono Y."/>
            <person name="Uchiyama I."/>
            <person name="Ito T."/>
            <person name="Fujiyama A."/>
            <person name="Inagaki F."/>
            <person name="Takami H."/>
        </authorList>
    </citation>
    <scope>NUCLEOTIDE SEQUENCE</scope>
    <source>
        <strain evidence="1">Expedition CK06-06</strain>
    </source>
</reference>
<name>X1K0J4_9ZZZZ</name>
<protein>
    <submittedName>
        <fullName evidence="1">Uncharacterized protein</fullName>
    </submittedName>
</protein>
<accession>X1K0J4</accession>
<sequence>LSSILTERVNEGKPDIEKYKVNYISRECRKLTFKRRLSAKHKARSGFLINLELLKELSQKYDTTRLKIKSVREQADLIFPASKNETTQEL</sequence>
<evidence type="ECO:0000313" key="1">
    <source>
        <dbReference type="EMBL" id="GAH87210.1"/>
    </source>
</evidence>
<dbReference type="EMBL" id="BARU01041329">
    <property type="protein sequence ID" value="GAH87210.1"/>
    <property type="molecule type" value="Genomic_DNA"/>
</dbReference>
<gene>
    <name evidence="1" type="ORF">S03H2_63740</name>
</gene>
<proteinExistence type="predicted"/>
<dbReference type="AlphaFoldDB" id="X1K0J4"/>